<protein>
    <submittedName>
        <fullName evidence="3">Uncharacterized protein</fullName>
    </submittedName>
</protein>
<evidence type="ECO:0000313" key="4">
    <source>
        <dbReference type="Proteomes" id="UP000823775"/>
    </source>
</evidence>
<evidence type="ECO:0000256" key="1">
    <source>
        <dbReference type="SAM" id="Coils"/>
    </source>
</evidence>
<proteinExistence type="predicted"/>
<dbReference type="EMBL" id="JACEIK010004249">
    <property type="protein sequence ID" value="MCD9644789.1"/>
    <property type="molecule type" value="Genomic_DNA"/>
</dbReference>
<name>A0ABS8VD43_DATST</name>
<accession>A0ABS8VD43</accession>
<reference evidence="3 4" key="1">
    <citation type="journal article" date="2021" name="BMC Genomics">
        <title>Datura genome reveals duplications of psychoactive alkaloid biosynthetic genes and high mutation rate following tissue culture.</title>
        <authorList>
            <person name="Rajewski A."/>
            <person name="Carter-House D."/>
            <person name="Stajich J."/>
            <person name="Litt A."/>
        </authorList>
    </citation>
    <scope>NUCLEOTIDE SEQUENCE [LARGE SCALE GENOMIC DNA]</scope>
    <source>
        <strain evidence="3">AR-01</strain>
    </source>
</reference>
<evidence type="ECO:0000256" key="2">
    <source>
        <dbReference type="SAM" id="MobiDB-lite"/>
    </source>
</evidence>
<feature type="region of interest" description="Disordered" evidence="2">
    <location>
        <begin position="46"/>
        <end position="85"/>
    </location>
</feature>
<dbReference type="PANTHER" id="PTHR11216:SF161">
    <property type="entry name" value="CALCIUM-BINDING EF HAND FAMILY PROTEIN"/>
    <property type="match status" value="1"/>
</dbReference>
<evidence type="ECO:0000313" key="3">
    <source>
        <dbReference type="EMBL" id="MCD9644789.1"/>
    </source>
</evidence>
<feature type="coiled-coil region" evidence="1">
    <location>
        <begin position="105"/>
        <end position="139"/>
    </location>
</feature>
<organism evidence="3 4">
    <name type="scientific">Datura stramonium</name>
    <name type="common">Jimsonweed</name>
    <name type="synonym">Common thornapple</name>
    <dbReference type="NCBI Taxonomy" id="4076"/>
    <lineage>
        <taxon>Eukaryota</taxon>
        <taxon>Viridiplantae</taxon>
        <taxon>Streptophyta</taxon>
        <taxon>Embryophyta</taxon>
        <taxon>Tracheophyta</taxon>
        <taxon>Spermatophyta</taxon>
        <taxon>Magnoliopsida</taxon>
        <taxon>eudicotyledons</taxon>
        <taxon>Gunneridae</taxon>
        <taxon>Pentapetalae</taxon>
        <taxon>asterids</taxon>
        <taxon>lamiids</taxon>
        <taxon>Solanales</taxon>
        <taxon>Solanaceae</taxon>
        <taxon>Solanoideae</taxon>
        <taxon>Datureae</taxon>
        <taxon>Datura</taxon>
    </lineage>
</organism>
<keyword evidence="4" id="KW-1185">Reference proteome</keyword>
<dbReference type="PANTHER" id="PTHR11216">
    <property type="entry name" value="EH DOMAIN"/>
    <property type="match status" value="1"/>
</dbReference>
<comment type="caution">
    <text evidence="3">The sequence shown here is derived from an EMBL/GenBank/DDBJ whole genome shotgun (WGS) entry which is preliminary data.</text>
</comment>
<dbReference type="Proteomes" id="UP000823775">
    <property type="component" value="Unassembled WGS sequence"/>
</dbReference>
<keyword evidence="1" id="KW-0175">Coiled coil</keyword>
<gene>
    <name evidence="3" type="ORF">HAX54_033224</name>
</gene>
<sequence>MSKENVVDGLVAFYRNCIYIKNLTCDFQLFTIQLVSLFLPFSGFQQTQGPSGARQAAFAAPRRPPRPVPIPQPDEAVQPSKQKPKVPVLEKHLIDQLSTEEQDSLNTKFQEATDAEKKVMELEKEILDAKEKIQFYHAKMQEI</sequence>